<dbReference type="VEuPathDB" id="FungiDB:SeMB42_g06945"/>
<feature type="region of interest" description="Disordered" evidence="1">
    <location>
        <begin position="1"/>
        <end position="75"/>
    </location>
</feature>
<organism evidence="2 3">
    <name type="scientific">Synchytrium endobioticum</name>
    <dbReference type="NCBI Taxonomy" id="286115"/>
    <lineage>
        <taxon>Eukaryota</taxon>
        <taxon>Fungi</taxon>
        <taxon>Fungi incertae sedis</taxon>
        <taxon>Chytridiomycota</taxon>
        <taxon>Chytridiomycota incertae sedis</taxon>
        <taxon>Chytridiomycetes</taxon>
        <taxon>Synchytriales</taxon>
        <taxon>Synchytriaceae</taxon>
        <taxon>Synchytrium</taxon>
    </lineage>
</organism>
<keyword evidence="3" id="KW-1185">Reference proteome</keyword>
<evidence type="ECO:0000313" key="2">
    <source>
        <dbReference type="EMBL" id="TPX37307.1"/>
    </source>
</evidence>
<proteinExistence type="predicted"/>
<sequence length="75" mass="8604">MTWLPDLVCPDSRCPSRRQRSAHPHPHPHPAAHAPTLPRSLAHLRDLKSTKPFQHHNRSGLTRAHSSPKEKLPYR</sequence>
<dbReference type="AlphaFoldDB" id="A0A507C8C6"/>
<dbReference type="Proteomes" id="UP000317494">
    <property type="component" value="Unassembled WGS sequence"/>
</dbReference>
<gene>
    <name evidence="2" type="ORF">SeMB42_g06945</name>
</gene>
<reference evidence="2 3" key="1">
    <citation type="journal article" date="2019" name="Sci. Rep.">
        <title>Comparative genomics of chytrid fungi reveal insights into the obligate biotrophic and pathogenic lifestyle of Synchytrium endobioticum.</title>
        <authorList>
            <person name="van de Vossenberg B.T.L.H."/>
            <person name="Warris S."/>
            <person name="Nguyen H.D.T."/>
            <person name="van Gent-Pelzer M.P.E."/>
            <person name="Joly D.L."/>
            <person name="van de Geest H.C."/>
            <person name="Bonants P.J.M."/>
            <person name="Smith D.S."/>
            <person name="Levesque C.A."/>
            <person name="van der Lee T.A.J."/>
        </authorList>
    </citation>
    <scope>NUCLEOTIDE SEQUENCE [LARGE SCALE GENOMIC DNA]</scope>
    <source>
        <strain evidence="2 3">MB42</strain>
    </source>
</reference>
<evidence type="ECO:0000313" key="3">
    <source>
        <dbReference type="Proteomes" id="UP000317494"/>
    </source>
</evidence>
<evidence type="ECO:0000256" key="1">
    <source>
        <dbReference type="SAM" id="MobiDB-lite"/>
    </source>
</evidence>
<accession>A0A507C8C6</accession>
<name>A0A507C8C6_9FUNG</name>
<feature type="compositionally biased region" description="Basic residues" evidence="1">
    <location>
        <begin position="15"/>
        <end position="30"/>
    </location>
</feature>
<protein>
    <submittedName>
        <fullName evidence="2">Uncharacterized protein</fullName>
    </submittedName>
</protein>
<comment type="caution">
    <text evidence="2">The sequence shown here is derived from an EMBL/GenBank/DDBJ whole genome shotgun (WGS) entry which is preliminary data.</text>
</comment>
<dbReference type="EMBL" id="QEAN01000433">
    <property type="protein sequence ID" value="TPX37307.1"/>
    <property type="molecule type" value="Genomic_DNA"/>
</dbReference>